<name>T1KVA6_TETUR</name>
<dbReference type="AlphaFoldDB" id="T1KVA6"/>
<reference evidence="2" key="1">
    <citation type="submission" date="2011-08" db="EMBL/GenBank/DDBJ databases">
        <authorList>
            <person name="Rombauts S."/>
        </authorList>
    </citation>
    <scope>NUCLEOTIDE SEQUENCE</scope>
    <source>
        <strain evidence="2">London</strain>
    </source>
</reference>
<dbReference type="HOGENOM" id="CLU_3016846_0_0_1"/>
<protein>
    <submittedName>
        <fullName evidence="1">Uncharacterized protein</fullName>
    </submittedName>
</protein>
<organism evidence="1 2">
    <name type="scientific">Tetranychus urticae</name>
    <name type="common">Two-spotted spider mite</name>
    <dbReference type="NCBI Taxonomy" id="32264"/>
    <lineage>
        <taxon>Eukaryota</taxon>
        <taxon>Metazoa</taxon>
        <taxon>Ecdysozoa</taxon>
        <taxon>Arthropoda</taxon>
        <taxon>Chelicerata</taxon>
        <taxon>Arachnida</taxon>
        <taxon>Acari</taxon>
        <taxon>Acariformes</taxon>
        <taxon>Trombidiformes</taxon>
        <taxon>Prostigmata</taxon>
        <taxon>Eleutherengona</taxon>
        <taxon>Raphignathae</taxon>
        <taxon>Tetranychoidea</taxon>
        <taxon>Tetranychidae</taxon>
        <taxon>Tetranychus</taxon>
    </lineage>
</organism>
<dbReference type="EMBL" id="CAEY01000594">
    <property type="status" value="NOT_ANNOTATED_CDS"/>
    <property type="molecule type" value="Genomic_DNA"/>
</dbReference>
<keyword evidence="2" id="KW-1185">Reference proteome</keyword>
<sequence length="56" mass="6576">MRCVKEEVRFDLSDYRPCMTKRNASNILEFFDVSWNDSVLNHEKLIDKPVGISLSK</sequence>
<evidence type="ECO:0000313" key="2">
    <source>
        <dbReference type="Proteomes" id="UP000015104"/>
    </source>
</evidence>
<evidence type="ECO:0000313" key="1">
    <source>
        <dbReference type="EnsemblMetazoa" id="tetur230g00020.1"/>
    </source>
</evidence>
<accession>T1KVA6</accession>
<dbReference type="EnsemblMetazoa" id="tetur230g00020.1">
    <property type="protein sequence ID" value="tetur230g00020.1"/>
    <property type="gene ID" value="tetur230g00020"/>
</dbReference>
<dbReference type="Proteomes" id="UP000015104">
    <property type="component" value="Unassembled WGS sequence"/>
</dbReference>
<proteinExistence type="predicted"/>
<reference evidence="1" key="2">
    <citation type="submission" date="2015-06" db="UniProtKB">
        <authorList>
            <consortium name="EnsemblMetazoa"/>
        </authorList>
    </citation>
    <scope>IDENTIFICATION</scope>
</reference>